<dbReference type="Proteomes" id="UP001207654">
    <property type="component" value="Unassembled WGS sequence"/>
</dbReference>
<keyword evidence="5" id="KW-0007">Acetylation</keyword>
<accession>A0ABT4ACN4</accession>
<dbReference type="InterPro" id="IPR015868">
    <property type="entry name" value="Glutaminase"/>
</dbReference>
<name>A0ABT4ACN4_9BACT</name>
<sequence length="352" mass="37396">MTLLLTLAAMGCRPPSVSIQPGLGARQGQARATSCPTCPLPTPEEFTRVLQEAYLRYKDLNEGKNADYIPALAKVDPSLFGIAIVTVKGDVYEVGQSQHPFAIESISKLFVLSRVMNQLGADELEKRVGVEPSGMPFNSVLAVELIPNHTANPFVNAGAMATTGLVRGGTQDERWAEILGTMEAFANRSLPVDQEVYRSESETNSHNKGIAQLLLSYGRMQGDVLGAVDLYTRQCSVSISARDLAVMGATLANEGVNPLSSKRVVARENIPHILAVMMMNGLYDASGGWAFRVGLPGKSGVGGGLVAVVPNRYAIAAFSPPLDAYGNSVRGQRAIEYIASTLGANVFIGTGP</sequence>
<feature type="binding site" evidence="5">
    <location>
        <position position="105"/>
    </location>
    <ligand>
        <name>substrate</name>
    </ligand>
</feature>
<comment type="caution">
    <text evidence="6">The sequence shown here is derived from an EMBL/GenBank/DDBJ whole genome shotgun (WGS) entry which is preliminary data.</text>
</comment>
<dbReference type="Gene3D" id="3.40.710.10">
    <property type="entry name" value="DD-peptidase/beta-lactamase superfamily"/>
    <property type="match status" value="1"/>
</dbReference>
<dbReference type="RefSeq" id="WP_267538151.1">
    <property type="nucleotide sequence ID" value="NZ_JAPNKA010000001.1"/>
</dbReference>
<dbReference type="SUPFAM" id="SSF56601">
    <property type="entry name" value="beta-lactamase/transpeptidase-like"/>
    <property type="match status" value="1"/>
</dbReference>
<dbReference type="InterPro" id="IPR012338">
    <property type="entry name" value="Beta-lactam/transpept-like"/>
</dbReference>
<feature type="binding site" evidence="5">
    <location>
        <position position="200"/>
    </location>
    <ligand>
        <name>substrate</name>
    </ligand>
</feature>
<evidence type="ECO:0000256" key="4">
    <source>
        <dbReference type="ARBA" id="ARBA00049534"/>
    </source>
</evidence>
<proteinExistence type="inferred from homology"/>
<dbReference type="EMBL" id="JAPNKA010000001">
    <property type="protein sequence ID" value="MCY1079430.1"/>
    <property type="molecule type" value="Genomic_DNA"/>
</dbReference>
<reference evidence="6 7" key="1">
    <citation type="submission" date="2022-11" db="EMBL/GenBank/DDBJ databases">
        <title>Minimal conservation of predation-associated metabolite biosynthetic gene clusters underscores biosynthetic potential of Myxococcota including descriptions for ten novel species: Archangium lansinium sp. nov., Myxococcus landrumus sp. nov., Nannocystis bai.</title>
        <authorList>
            <person name="Ahearne A."/>
            <person name="Stevens C."/>
            <person name="Phillips K."/>
        </authorList>
    </citation>
    <scope>NUCLEOTIDE SEQUENCE [LARGE SCALE GENOMIC DNA]</scope>
    <source>
        <strain evidence="6 7">MIWBW</strain>
    </source>
</reference>
<evidence type="ECO:0000256" key="5">
    <source>
        <dbReference type="HAMAP-Rule" id="MF_00313"/>
    </source>
</evidence>
<dbReference type="GO" id="GO:0004359">
    <property type="term" value="F:glutaminase activity"/>
    <property type="evidence" value="ECO:0007669"/>
    <property type="project" value="UniProtKB-EC"/>
</dbReference>
<comment type="similarity">
    <text evidence="1 5">Belongs to the glutaminase family.</text>
</comment>
<evidence type="ECO:0000256" key="2">
    <source>
        <dbReference type="ARBA" id="ARBA00012918"/>
    </source>
</evidence>
<keyword evidence="7" id="KW-1185">Reference proteome</keyword>
<dbReference type="PANTHER" id="PTHR12544:SF48">
    <property type="entry name" value="GLUTAMINASE 1"/>
    <property type="match status" value="1"/>
</dbReference>
<dbReference type="Pfam" id="PF04960">
    <property type="entry name" value="Glutaminase"/>
    <property type="match status" value="1"/>
</dbReference>
<comment type="catalytic activity">
    <reaction evidence="4 5">
        <text>L-glutamine + H2O = L-glutamate + NH4(+)</text>
        <dbReference type="Rhea" id="RHEA:15889"/>
        <dbReference type="ChEBI" id="CHEBI:15377"/>
        <dbReference type="ChEBI" id="CHEBI:28938"/>
        <dbReference type="ChEBI" id="CHEBI:29985"/>
        <dbReference type="ChEBI" id="CHEBI:58359"/>
        <dbReference type="EC" id="3.5.1.2"/>
    </reaction>
</comment>
<dbReference type="EC" id="3.5.1.2" evidence="2 5"/>
<protein>
    <recommendedName>
        <fullName evidence="2 5">Glutaminase</fullName>
        <ecNumber evidence="2 5">3.5.1.2</ecNumber>
    </recommendedName>
</protein>
<feature type="binding site" evidence="5">
    <location>
        <position position="207"/>
    </location>
    <ligand>
        <name>substrate</name>
    </ligand>
</feature>
<gene>
    <name evidence="5 6" type="primary">glsA</name>
    <name evidence="6" type="ORF">OV287_33730</name>
</gene>
<feature type="binding site" evidence="5">
    <location>
        <position position="156"/>
    </location>
    <ligand>
        <name>substrate</name>
    </ligand>
</feature>
<dbReference type="NCBIfam" id="NF009020">
    <property type="entry name" value="PRK12356.1"/>
    <property type="match status" value="1"/>
</dbReference>
<evidence type="ECO:0000256" key="3">
    <source>
        <dbReference type="ARBA" id="ARBA00022801"/>
    </source>
</evidence>
<dbReference type="PANTHER" id="PTHR12544">
    <property type="entry name" value="GLUTAMINASE"/>
    <property type="match status" value="1"/>
</dbReference>
<keyword evidence="3 5" id="KW-0378">Hydrolase</keyword>
<evidence type="ECO:0000313" key="6">
    <source>
        <dbReference type="EMBL" id="MCY1079430.1"/>
    </source>
</evidence>
<evidence type="ECO:0000256" key="1">
    <source>
        <dbReference type="ARBA" id="ARBA00011076"/>
    </source>
</evidence>
<feature type="binding site" evidence="5">
    <location>
        <position position="231"/>
    </location>
    <ligand>
        <name>substrate</name>
    </ligand>
</feature>
<dbReference type="HAMAP" id="MF_00313">
    <property type="entry name" value="Glutaminase"/>
    <property type="match status" value="1"/>
</dbReference>
<dbReference type="NCBIfam" id="TIGR03814">
    <property type="entry name" value="Gln_ase"/>
    <property type="match status" value="1"/>
</dbReference>
<feature type="binding site" evidence="5">
    <location>
        <position position="283"/>
    </location>
    <ligand>
        <name>substrate</name>
    </ligand>
</feature>
<evidence type="ECO:0000313" key="7">
    <source>
        <dbReference type="Proteomes" id="UP001207654"/>
    </source>
</evidence>
<feature type="binding site" evidence="5">
    <location>
        <position position="301"/>
    </location>
    <ligand>
        <name>substrate</name>
    </ligand>
</feature>
<organism evidence="6 7">
    <name type="scientific">Archangium lansingense</name>
    <dbReference type="NCBI Taxonomy" id="2995310"/>
    <lineage>
        <taxon>Bacteria</taxon>
        <taxon>Pseudomonadati</taxon>
        <taxon>Myxococcota</taxon>
        <taxon>Myxococcia</taxon>
        <taxon>Myxococcales</taxon>
        <taxon>Cystobacterineae</taxon>
        <taxon>Archangiaceae</taxon>
        <taxon>Archangium</taxon>
    </lineage>
</organism>
<comment type="subunit">
    <text evidence="5">Homotetramer.</text>
</comment>